<proteinExistence type="predicted"/>
<organism evidence="1 2">
    <name type="scientific">Pseudoalteromonas nigrifaciens</name>
    <dbReference type="NCBI Taxonomy" id="28109"/>
    <lineage>
        <taxon>Bacteria</taxon>
        <taxon>Pseudomonadati</taxon>
        <taxon>Pseudomonadota</taxon>
        <taxon>Gammaproteobacteria</taxon>
        <taxon>Alteromonadales</taxon>
        <taxon>Pseudoalteromonadaceae</taxon>
        <taxon>Pseudoalteromonas</taxon>
    </lineage>
</organism>
<evidence type="ECO:0000313" key="2">
    <source>
        <dbReference type="Proteomes" id="UP000198329"/>
    </source>
</evidence>
<dbReference type="AlphaFoldDB" id="A0AAC9XWC0"/>
<evidence type="ECO:0000313" key="1">
    <source>
        <dbReference type="EMBL" id="ASM52925.1"/>
    </source>
</evidence>
<reference evidence="1 2" key="1">
    <citation type="submission" date="2015-03" db="EMBL/GenBank/DDBJ databases">
        <authorList>
            <person name="Xie B.-B."/>
            <person name="Rong J.-C."/>
            <person name="Qin Q.-L."/>
            <person name="Zhang Y.-Z."/>
        </authorList>
    </citation>
    <scope>NUCLEOTIDE SEQUENCE [LARGE SCALE GENOMIC DNA]</scope>
    <source>
        <strain evidence="1 2">KMM 661</strain>
    </source>
</reference>
<keyword evidence="2" id="KW-1185">Reference proteome</keyword>
<dbReference type="Proteomes" id="UP000198329">
    <property type="component" value="Chromosome I"/>
</dbReference>
<name>A0AAC9XWC0_9GAMM</name>
<protein>
    <submittedName>
        <fullName evidence="1">Uncharacterized protein</fullName>
    </submittedName>
</protein>
<gene>
    <name evidence="1" type="ORF">PNIG_a0629</name>
</gene>
<sequence>MSDGAAAPLIQPTYKQKACKFAGFLSFKMSNHKHAYKSKRAFKQCA</sequence>
<dbReference type="EMBL" id="CP011036">
    <property type="protein sequence ID" value="ASM52925.1"/>
    <property type="molecule type" value="Genomic_DNA"/>
</dbReference>
<dbReference type="KEGG" id="png:PNIG_a0629"/>
<accession>A0AAC9XWC0</accession>